<comment type="caution">
    <text evidence="2">The sequence shown here is derived from an EMBL/GenBank/DDBJ whole genome shotgun (WGS) entry which is preliminary data.</text>
</comment>
<reference evidence="2" key="1">
    <citation type="submission" date="2021-04" db="EMBL/GenBank/DDBJ databases">
        <authorList>
            <consortium name="Molecular Ecology Group"/>
        </authorList>
    </citation>
    <scope>NUCLEOTIDE SEQUENCE</scope>
</reference>
<proteinExistence type="predicted"/>
<dbReference type="EMBL" id="CAJHNH020001001">
    <property type="protein sequence ID" value="CAG5120979.1"/>
    <property type="molecule type" value="Genomic_DNA"/>
</dbReference>
<evidence type="ECO:0000313" key="2">
    <source>
        <dbReference type="EMBL" id="CAG5120979.1"/>
    </source>
</evidence>
<dbReference type="AlphaFoldDB" id="A0A8S3YW22"/>
<accession>A0A8S3YW22</accession>
<organism evidence="2 3">
    <name type="scientific">Candidula unifasciata</name>
    <dbReference type="NCBI Taxonomy" id="100452"/>
    <lineage>
        <taxon>Eukaryota</taxon>
        <taxon>Metazoa</taxon>
        <taxon>Spiralia</taxon>
        <taxon>Lophotrochozoa</taxon>
        <taxon>Mollusca</taxon>
        <taxon>Gastropoda</taxon>
        <taxon>Heterobranchia</taxon>
        <taxon>Euthyneura</taxon>
        <taxon>Panpulmonata</taxon>
        <taxon>Eupulmonata</taxon>
        <taxon>Stylommatophora</taxon>
        <taxon>Helicina</taxon>
        <taxon>Helicoidea</taxon>
        <taxon>Geomitridae</taxon>
        <taxon>Candidula</taxon>
    </lineage>
</organism>
<name>A0A8S3YW22_9EUPU</name>
<gene>
    <name evidence="2" type="ORF">CUNI_LOCUS6537</name>
</gene>
<sequence>MNSVLLSLVVLLALTNMSTAIVCTPALCEGAKCTTYTEENCAGKVVEKGGFCGCCDACYGVLNKGDDCGPYPLLGVPRYAVCADGLTCSDLTGKC</sequence>
<keyword evidence="1" id="KW-0732">Signal</keyword>
<feature type="non-terminal residue" evidence="2">
    <location>
        <position position="95"/>
    </location>
</feature>
<evidence type="ECO:0000313" key="3">
    <source>
        <dbReference type="Proteomes" id="UP000678393"/>
    </source>
</evidence>
<feature type="chain" id="PRO_5035727481" evidence="1">
    <location>
        <begin position="21"/>
        <end position="95"/>
    </location>
</feature>
<protein>
    <submittedName>
        <fullName evidence="2">Uncharacterized protein</fullName>
    </submittedName>
</protein>
<evidence type="ECO:0000256" key="1">
    <source>
        <dbReference type="SAM" id="SignalP"/>
    </source>
</evidence>
<dbReference type="OrthoDB" id="7357196at2759"/>
<keyword evidence="3" id="KW-1185">Reference proteome</keyword>
<feature type="signal peptide" evidence="1">
    <location>
        <begin position="1"/>
        <end position="20"/>
    </location>
</feature>
<dbReference type="Proteomes" id="UP000678393">
    <property type="component" value="Unassembled WGS sequence"/>
</dbReference>